<proteinExistence type="predicted"/>
<dbReference type="PANTHER" id="PTHR46954">
    <property type="entry name" value="C2H2-TYPE DOMAIN-CONTAINING PROTEIN"/>
    <property type="match status" value="1"/>
</dbReference>
<reference evidence="1 2" key="1">
    <citation type="submission" date="2014-02" db="EMBL/GenBank/DDBJ databases">
        <title>Single nucleus genome sequencing reveals high similarity among nuclei of an endomycorrhizal fungus.</title>
        <authorList>
            <person name="Lin K."/>
            <person name="Geurts R."/>
            <person name="Zhang Z."/>
            <person name="Limpens E."/>
            <person name="Saunders D.G."/>
            <person name="Mu D."/>
            <person name="Pang E."/>
            <person name="Cao H."/>
            <person name="Cha H."/>
            <person name="Lin T."/>
            <person name="Zhou Q."/>
            <person name="Shang Y."/>
            <person name="Li Y."/>
            <person name="Ivanov S."/>
            <person name="Sharma T."/>
            <person name="Velzen R.V."/>
            <person name="Ruijter N.D."/>
            <person name="Aanen D.K."/>
            <person name="Win J."/>
            <person name="Kamoun S."/>
            <person name="Bisseling T."/>
            <person name="Huang S."/>
        </authorList>
    </citation>
    <scope>NUCLEOTIDE SEQUENCE [LARGE SCALE GENOMIC DNA]</scope>
    <source>
        <strain evidence="2">DAOM197198w</strain>
    </source>
</reference>
<dbReference type="AlphaFoldDB" id="A0A015NIF5"/>
<evidence type="ECO:0000313" key="2">
    <source>
        <dbReference type="Proteomes" id="UP000022910"/>
    </source>
</evidence>
<dbReference type="HOGENOM" id="CLU_029278_0_1_1"/>
<dbReference type="Proteomes" id="UP000022910">
    <property type="component" value="Unassembled WGS sequence"/>
</dbReference>
<dbReference type="EMBL" id="JEMT01004989">
    <property type="protein sequence ID" value="EXX79193.1"/>
    <property type="molecule type" value="Genomic_DNA"/>
</dbReference>
<keyword evidence="2" id="KW-1185">Reference proteome</keyword>
<protein>
    <submittedName>
        <fullName evidence="1">Uncharacterized protein</fullName>
    </submittedName>
</protein>
<accession>A0A015NIF5</accession>
<organism evidence="1 2">
    <name type="scientific">Rhizophagus irregularis (strain DAOM 197198w)</name>
    <name type="common">Glomus intraradices</name>
    <dbReference type="NCBI Taxonomy" id="1432141"/>
    <lineage>
        <taxon>Eukaryota</taxon>
        <taxon>Fungi</taxon>
        <taxon>Fungi incertae sedis</taxon>
        <taxon>Mucoromycota</taxon>
        <taxon>Glomeromycotina</taxon>
        <taxon>Glomeromycetes</taxon>
        <taxon>Glomerales</taxon>
        <taxon>Glomeraceae</taxon>
        <taxon>Rhizophagus</taxon>
    </lineage>
</organism>
<dbReference type="PANTHER" id="PTHR46954:SF1">
    <property type="entry name" value="C2H2-TYPE DOMAIN-CONTAINING PROTEIN"/>
    <property type="match status" value="1"/>
</dbReference>
<comment type="caution">
    <text evidence="1">The sequence shown here is derived from an EMBL/GenBank/DDBJ whole genome shotgun (WGS) entry which is preliminary data.</text>
</comment>
<dbReference type="STRING" id="1432141.A0A015NIF5"/>
<evidence type="ECO:0000313" key="1">
    <source>
        <dbReference type="EMBL" id="EXX79193.1"/>
    </source>
</evidence>
<dbReference type="OrthoDB" id="2442841at2759"/>
<gene>
    <name evidence="1" type="ORF">RirG_008010</name>
</gene>
<name>A0A015NIF5_RHIIW</name>
<sequence>MVTLSQKLAGITLPINKYGSHLNSQGQVNDSELAMKNFCYAGEALCALWEHDPIFGKPVTVQYTDQKSSPFDDIIFPGSEKEGTNESVVPWKWLENHTRMCQYSLDIKKCENASCYSPKRNEEAAILLAENDGFLPPVTKRKDGHFLNPIHILEYCDKLKIHGYDAHCPSINANTYDRLCCSECNAYFPTLSIVA</sequence>